<dbReference type="RefSeq" id="WP_085641182.1">
    <property type="nucleotide sequence ID" value="NZ_JFKC01000028.1"/>
</dbReference>
<organism evidence="1 2">
    <name type="scientific">Marivita geojedonensis</name>
    <dbReference type="NCBI Taxonomy" id="1123756"/>
    <lineage>
        <taxon>Bacteria</taxon>
        <taxon>Pseudomonadati</taxon>
        <taxon>Pseudomonadota</taxon>
        <taxon>Alphaproteobacteria</taxon>
        <taxon>Rhodobacterales</taxon>
        <taxon>Roseobacteraceae</taxon>
        <taxon>Marivita</taxon>
    </lineage>
</organism>
<gene>
    <name evidence="1" type="ORF">MGEO_18485</name>
</gene>
<proteinExistence type="predicted"/>
<dbReference type="AlphaFoldDB" id="A0A1X4NDI9"/>
<name>A0A1X4NDI9_9RHOB</name>
<dbReference type="STRING" id="1123756.MGEO_18485"/>
<evidence type="ECO:0000313" key="1">
    <source>
        <dbReference type="EMBL" id="OSQ44933.1"/>
    </source>
</evidence>
<comment type="caution">
    <text evidence="1">The sequence shown here is derived from an EMBL/GenBank/DDBJ whole genome shotgun (WGS) entry which is preliminary data.</text>
</comment>
<dbReference type="Proteomes" id="UP000193926">
    <property type="component" value="Unassembled WGS sequence"/>
</dbReference>
<protein>
    <submittedName>
        <fullName evidence="1">Uncharacterized protein</fullName>
    </submittedName>
</protein>
<reference evidence="1 2" key="1">
    <citation type="submission" date="2014-03" db="EMBL/GenBank/DDBJ databases">
        <title>The draft genome sequence of Marivita geojedonensis KCTC 23882.</title>
        <authorList>
            <person name="Lai Q."/>
            <person name="Shao Z."/>
        </authorList>
    </citation>
    <scope>NUCLEOTIDE SEQUENCE [LARGE SCALE GENOMIC DNA]</scope>
    <source>
        <strain evidence="1 2">DPG-138</strain>
    </source>
</reference>
<accession>A0A1X4NDI9</accession>
<evidence type="ECO:0000313" key="2">
    <source>
        <dbReference type="Proteomes" id="UP000193926"/>
    </source>
</evidence>
<sequence>MRGNGLPKSLPVSAIIAAFNLRNSEVSESLNAALARAQIDEWGGTHRPLDWARNFFETAYQPNPVTGAASFVGIPKSIQSLLLHFAAETELAVNGQISEGIGSEIAHWAATDFDTFTMAQMMVIEAATGKPRLPASLHNLTKKIASGTTAPQKRGDRSWKLSNRNRIGIAALNVLTNEAGFDLTPTRSVASSGVSACDILAEAASGFGWASITAAGADEIWRNRERWTLEWHLCLALGAFMTGEEKGLPTEFTLRALRWLKAVPSGRKGKNQPDEPTA</sequence>
<keyword evidence="2" id="KW-1185">Reference proteome</keyword>
<dbReference type="EMBL" id="JFKC01000028">
    <property type="protein sequence ID" value="OSQ44933.1"/>
    <property type="molecule type" value="Genomic_DNA"/>
</dbReference>